<dbReference type="InterPro" id="IPR045570">
    <property type="entry name" value="Metalloprtase-TldD/E_cen_dom"/>
</dbReference>
<reference evidence="8 9" key="1">
    <citation type="journal article" date="2015" name="Genome Announc.">
        <title>Draft Genome of the Euendolithic (true boring) Cyanobacterium Mastigocoleus testarum strain BC008.</title>
        <authorList>
            <person name="Guida B.S."/>
            <person name="Garcia-Pichel F."/>
        </authorList>
    </citation>
    <scope>NUCLEOTIDE SEQUENCE [LARGE SCALE GENOMIC DNA]</scope>
    <source>
        <strain evidence="8 9">BC008</strain>
    </source>
</reference>
<organism evidence="8 9">
    <name type="scientific">Mastigocoleus testarum BC008</name>
    <dbReference type="NCBI Taxonomy" id="371196"/>
    <lineage>
        <taxon>Bacteria</taxon>
        <taxon>Bacillati</taxon>
        <taxon>Cyanobacteriota</taxon>
        <taxon>Cyanophyceae</taxon>
        <taxon>Nostocales</taxon>
        <taxon>Hapalosiphonaceae</taxon>
        <taxon>Mastigocoleus</taxon>
    </lineage>
</organism>
<keyword evidence="2 8" id="KW-0645">Protease</keyword>
<sequence>MLSNLNYAVASINVPVDWLGIRVVKETQIHRHFRDAMPQMNGKNITLGAMIEVAIDGCIGYAATNYLDIQNLQFAAEKACKQAYSAKKWWMYPFQVDRERPKVVGEYFSPFVESLDTLNPGEINDILVRICKTLKISEKIVQTTAEAVTTERETWFVSSNGSEIYQKFLFLSTYYGVTAQDGSNIQQRTNNGWQANSYQGGLELFKQDNLWEKVETIGKQAVELLSAQECPTTSTNLVLAPDQMMLQIHESVGHPLEIDRILGDERNYAGGSFINKNDFGKLEYGSPLMNITFDPTISGEMASYNFDDTGATAKREYLIREGALQRGLGSLESQARSGIDGVACARACSWNRPAIDRMANINLEPGTASLEEILSGIEYGVYMESNRSWSIDDRRYKFQFGCEYGKLIENGKLTKTLRNPNYRATTPDFWHSLTKVGDRSTWEIYGTPFCGKGEPNQAIWVGHGSPICLFSNVEVFGGGK</sequence>
<feature type="domain" description="Metalloprotease TldD/E N-terminal" evidence="5">
    <location>
        <begin position="21"/>
        <end position="83"/>
    </location>
</feature>
<evidence type="ECO:0000256" key="4">
    <source>
        <dbReference type="ARBA" id="ARBA00023049"/>
    </source>
</evidence>
<protein>
    <submittedName>
        <fullName evidence="8">Zn-dependent protease</fullName>
    </submittedName>
</protein>
<evidence type="ECO:0000313" key="9">
    <source>
        <dbReference type="Proteomes" id="UP000053372"/>
    </source>
</evidence>
<dbReference type="EMBL" id="LMTZ01000096">
    <property type="protein sequence ID" value="KST66603.1"/>
    <property type="molecule type" value="Genomic_DNA"/>
</dbReference>
<dbReference type="Gene3D" id="3.30.2290.10">
    <property type="entry name" value="PmbA/TldD superfamily"/>
    <property type="match status" value="1"/>
</dbReference>
<dbReference type="GO" id="GO:0005829">
    <property type="term" value="C:cytosol"/>
    <property type="evidence" value="ECO:0007669"/>
    <property type="project" value="TreeGrafter"/>
</dbReference>
<dbReference type="SUPFAM" id="SSF111283">
    <property type="entry name" value="Putative modulator of DNA gyrase, PmbA/TldD"/>
    <property type="match status" value="1"/>
</dbReference>
<evidence type="ECO:0000256" key="3">
    <source>
        <dbReference type="ARBA" id="ARBA00022801"/>
    </source>
</evidence>
<dbReference type="AlphaFoldDB" id="A0A0V7ZQ49"/>
<gene>
    <name evidence="8" type="ORF">BC008_42520</name>
</gene>
<evidence type="ECO:0000313" key="8">
    <source>
        <dbReference type="EMBL" id="KST66603.1"/>
    </source>
</evidence>
<dbReference type="PANTHER" id="PTHR30624">
    <property type="entry name" value="UNCHARACTERIZED PROTEIN TLDD AND PMBA"/>
    <property type="match status" value="1"/>
</dbReference>
<evidence type="ECO:0000256" key="1">
    <source>
        <dbReference type="ARBA" id="ARBA00005836"/>
    </source>
</evidence>
<comment type="similarity">
    <text evidence="1">Belongs to the peptidase U62 family.</text>
</comment>
<dbReference type="InterPro" id="IPR035068">
    <property type="entry name" value="TldD/PmbA_N"/>
</dbReference>
<dbReference type="Pfam" id="PF01523">
    <property type="entry name" value="PmbA_TldD_1st"/>
    <property type="match status" value="1"/>
</dbReference>
<evidence type="ECO:0000256" key="2">
    <source>
        <dbReference type="ARBA" id="ARBA00022670"/>
    </source>
</evidence>
<dbReference type="PANTHER" id="PTHR30624:SF10">
    <property type="entry name" value="CONSERVED PROTEIN"/>
    <property type="match status" value="1"/>
</dbReference>
<evidence type="ECO:0000259" key="5">
    <source>
        <dbReference type="Pfam" id="PF01523"/>
    </source>
</evidence>
<dbReference type="InterPro" id="IPR045569">
    <property type="entry name" value="Metalloprtase-TldD/E_C"/>
</dbReference>
<dbReference type="InterPro" id="IPR002510">
    <property type="entry name" value="Metalloprtase-TldD/E_N"/>
</dbReference>
<dbReference type="Proteomes" id="UP000053372">
    <property type="component" value="Unassembled WGS sequence"/>
</dbReference>
<feature type="domain" description="Metalloprotease TldD/E C-terminal" evidence="6">
    <location>
        <begin position="234"/>
        <end position="475"/>
    </location>
</feature>
<comment type="caution">
    <text evidence="8">The sequence shown here is derived from an EMBL/GenBank/DDBJ whole genome shotgun (WGS) entry which is preliminary data.</text>
</comment>
<evidence type="ECO:0000259" key="7">
    <source>
        <dbReference type="Pfam" id="PF19290"/>
    </source>
</evidence>
<keyword evidence="3" id="KW-0378">Hydrolase</keyword>
<feature type="domain" description="Metalloprotease TldD/E central" evidence="7">
    <location>
        <begin position="115"/>
        <end position="225"/>
    </location>
</feature>
<dbReference type="InterPro" id="IPR036059">
    <property type="entry name" value="TldD/PmbA_sf"/>
</dbReference>
<dbReference type="GO" id="GO:0006508">
    <property type="term" value="P:proteolysis"/>
    <property type="evidence" value="ECO:0007669"/>
    <property type="project" value="UniProtKB-KW"/>
</dbReference>
<keyword evidence="4" id="KW-0482">Metalloprotease</keyword>
<evidence type="ECO:0000259" key="6">
    <source>
        <dbReference type="Pfam" id="PF19289"/>
    </source>
</evidence>
<dbReference type="Pfam" id="PF19290">
    <property type="entry name" value="PmbA_TldD_2nd"/>
    <property type="match status" value="1"/>
</dbReference>
<dbReference type="InterPro" id="IPR051463">
    <property type="entry name" value="Peptidase_U62_metallo"/>
</dbReference>
<dbReference type="GO" id="GO:0008237">
    <property type="term" value="F:metallopeptidase activity"/>
    <property type="evidence" value="ECO:0007669"/>
    <property type="project" value="UniProtKB-KW"/>
</dbReference>
<dbReference type="Pfam" id="PF19289">
    <property type="entry name" value="PmbA_TldD_3rd"/>
    <property type="match status" value="1"/>
</dbReference>
<name>A0A0V7ZQ49_9CYAN</name>
<keyword evidence="9" id="KW-1185">Reference proteome</keyword>
<proteinExistence type="inferred from homology"/>
<accession>A0A0V7ZQ49</accession>